<keyword evidence="1" id="KW-0472">Membrane</keyword>
<sequence length="124" mass="14645">LDKVFCRRDSVLTVLFEISHIRTVYHMFVAILVIFSLNTILVDLLDPKNSMSTYDVEFFRFAFGKFHEVVTCWFYMQISTMFVPFLGFLLWCTKRPTTSRVCTCDWIALACFVLQQVRKDPCFD</sequence>
<accession>A0A183AT45</accession>
<keyword evidence="1" id="KW-1133">Transmembrane helix</keyword>
<keyword evidence="1" id="KW-0812">Transmembrane</keyword>
<evidence type="ECO:0000313" key="2">
    <source>
        <dbReference type="WBParaSite" id="ECPE_0001016201-mRNA-1"/>
    </source>
</evidence>
<organism evidence="2">
    <name type="scientific">Echinostoma caproni</name>
    <dbReference type="NCBI Taxonomy" id="27848"/>
    <lineage>
        <taxon>Eukaryota</taxon>
        <taxon>Metazoa</taxon>
        <taxon>Spiralia</taxon>
        <taxon>Lophotrochozoa</taxon>
        <taxon>Platyhelminthes</taxon>
        <taxon>Trematoda</taxon>
        <taxon>Digenea</taxon>
        <taxon>Plagiorchiida</taxon>
        <taxon>Echinostomata</taxon>
        <taxon>Echinostomatoidea</taxon>
        <taxon>Echinostomatidae</taxon>
        <taxon>Echinostoma</taxon>
    </lineage>
</organism>
<reference evidence="2" key="1">
    <citation type="submission" date="2016-06" db="UniProtKB">
        <authorList>
            <consortium name="WormBaseParasite"/>
        </authorList>
    </citation>
    <scope>IDENTIFICATION</scope>
</reference>
<feature type="transmembrane region" description="Helical" evidence="1">
    <location>
        <begin position="66"/>
        <end position="91"/>
    </location>
</feature>
<evidence type="ECO:0000256" key="1">
    <source>
        <dbReference type="SAM" id="Phobius"/>
    </source>
</evidence>
<protein>
    <submittedName>
        <fullName evidence="2">PhoLip_ATPase_C domain-containing protein</fullName>
    </submittedName>
</protein>
<feature type="transmembrane region" description="Helical" evidence="1">
    <location>
        <begin position="24"/>
        <end position="45"/>
    </location>
</feature>
<name>A0A183AT45_9TREM</name>
<dbReference type="AlphaFoldDB" id="A0A183AT45"/>
<dbReference type="WBParaSite" id="ECPE_0001016201-mRNA-1">
    <property type="protein sequence ID" value="ECPE_0001016201-mRNA-1"/>
    <property type="gene ID" value="ECPE_0001016201"/>
</dbReference>
<proteinExistence type="predicted"/>